<feature type="chain" id="PRO_5046355755" evidence="2">
    <location>
        <begin position="29"/>
        <end position="98"/>
    </location>
</feature>
<name>A0ABU4HPG6_9ACTN</name>
<comment type="caution">
    <text evidence="3">The sequence shown here is derived from an EMBL/GenBank/DDBJ whole genome shotgun (WGS) entry which is preliminary data.</text>
</comment>
<evidence type="ECO:0000256" key="1">
    <source>
        <dbReference type="SAM" id="Phobius"/>
    </source>
</evidence>
<gene>
    <name evidence="3" type="ORF">R7226_12720</name>
</gene>
<evidence type="ECO:0000256" key="2">
    <source>
        <dbReference type="SAM" id="SignalP"/>
    </source>
</evidence>
<keyword evidence="1" id="KW-0472">Membrane</keyword>
<evidence type="ECO:0000313" key="3">
    <source>
        <dbReference type="EMBL" id="MDW5595206.1"/>
    </source>
</evidence>
<organism evidence="3 4">
    <name type="scientific">Conexibacter stalactiti</name>
    <dbReference type="NCBI Taxonomy" id="1940611"/>
    <lineage>
        <taxon>Bacteria</taxon>
        <taxon>Bacillati</taxon>
        <taxon>Actinomycetota</taxon>
        <taxon>Thermoleophilia</taxon>
        <taxon>Solirubrobacterales</taxon>
        <taxon>Conexibacteraceae</taxon>
        <taxon>Conexibacter</taxon>
    </lineage>
</organism>
<reference evidence="3 4" key="2">
    <citation type="submission" date="2023-10" db="EMBL/GenBank/DDBJ databases">
        <authorList>
            <person name="Han X.F."/>
        </authorList>
    </citation>
    <scope>NUCLEOTIDE SEQUENCE [LARGE SCALE GENOMIC DNA]</scope>
    <source>
        <strain evidence="3 4">KCTC 39840</strain>
    </source>
</reference>
<keyword evidence="1" id="KW-0812">Transmembrane</keyword>
<dbReference type="EMBL" id="JAWSTH010000029">
    <property type="protein sequence ID" value="MDW5595206.1"/>
    <property type="molecule type" value="Genomic_DNA"/>
</dbReference>
<protein>
    <submittedName>
        <fullName evidence="3">Uncharacterized protein</fullName>
    </submittedName>
</protein>
<reference evidence="4" key="1">
    <citation type="submission" date="2023-07" db="EMBL/GenBank/DDBJ databases">
        <title>Conexibacter stalactiti sp. nov., isolated from stalactites in a lava cave and emended description of the genus Conexibacter.</title>
        <authorList>
            <person name="Lee S.D."/>
        </authorList>
    </citation>
    <scope>NUCLEOTIDE SEQUENCE [LARGE SCALE GENOMIC DNA]</scope>
    <source>
        <strain evidence="4">KCTC 39840</strain>
    </source>
</reference>
<feature type="signal peptide" evidence="2">
    <location>
        <begin position="1"/>
        <end position="28"/>
    </location>
</feature>
<dbReference type="RefSeq" id="WP_318597542.1">
    <property type="nucleotide sequence ID" value="NZ_JAWSTH010000029.1"/>
</dbReference>
<proteinExistence type="predicted"/>
<evidence type="ECO:0000313" key="4">
    <source>
        <dbReference type="Proteomes" id="UP001284601"/>
    </source>
</evidence>
<sequence>MKRTTTRLLTTLVATGLVLLLTTQSAMASIDHGGVSGQGLYGETTDRVVTNAGFMVIAFFPLLIFVLSMLQWRLDKRRDARKAAAKARTKSQDWKGGW</sequence>
<accession>A0ABU4HPG6</accession>
<keyword evidence="1" id="KW-1133">Transmembrane helix</keyword>
<dbReference type="Proteomes" id="UP001284601">
    <property type="component" value="Unassembled WGS sequence"/>
</dbReference>
<keyword evidence="2" id="KW-0732">Signal</keyword>
<keyword evidence="4" id="KW-1185">Reference proteome</keyword>
<feature type="transmembrane region" description="Helical" evidence="1">
    <location>
        <begin position="52"/>
        <end position="72"/>
    </location>
</feature>